<keyword evidence="2" id="KW-0547">Nucleotide-binding</keyword>
<evidence type="ECO:0000256" key="5">
    <source>
        <dbReference type="ARBA" id="ARBA00023012"/>
    </source>
</evidence>
<accession>A0A9X4QWU7</accession>
<dbReference type="InterPro" id="IPR005467">
    <property type="entry name" value="His_kinase_dom"/>
</dbReference>
<dbReference type="RefSeq" id="WP_277536221.1">
    <property type="nucleotide sequence ID" value="NZ_JAPDIA010000008.1"/>
</dbReference>
<dbReference type="Gene3D" id="3.30.565.10">
    <property type="entry name" value="Histidine kinase-like ATPase, C-terminal domain"/>
    <property type="match status" value="1"/>
</dbReference>
<evidence type="ECO:0000259" key="6">
    <source>
        <dbReference type="PROSITE" id="PS50109"/>
    </source>
</evidence>
<dbReference type="GO" id="GO:0000160">
    <property type="term" value="P:phosphorelay signal transduction system"/>
    <property type="evidence" value="ECO:0007669"/>
    <property type="project" value="UniProtKB-KW"/>
</dbReference>
<reference evidence="7" key="1">
    <citation type="submission" date="2022-10" db="EMBL/GenBank/DDBJ databases">
        <title>Comparative genomic analysis of Cohnella hashimotonis sp. nov., isolated from the International Space Station.</title>
        <authorList>
            <person name="Simpson A."/>
            <person name="Venkateswaran K."/>
        </authorList>
    </citation>
    <scope>NUCLEOTIDE SEQUENCE</scope>
    <source>
        <strain evidence="7">DSM 28161</strain>
    </source>
</reference>
<gene>
    <name evidence="7" type="ORF">OMP40_28045</name>
</gene>
<dbReference type="InterPro" id="IPR036890">
    <property type="entry name" value="HATPase_C_sf"/>
</dbReference>
<dbReference type="PANTHER" id="PTHR34220:SF7">
    <property type="entry name" value="SENSOR HISTIDINE KINASE YPDA"/>
    <property type="match status" value="1"/>
</dbReference>
<name>A0A9X4QWU7_9BACL</name>
<dbReference type="AlphaFoldDB" id="A0A9X4QWU7"/>
<dbReference type="InterPro" id="IPR050640">
    <property type="entry name" value="Bact_2-comp_sensor_kinase"/>
</dbReference>
<keyword evidence="3" id="KW-0418">Kinase</keyword>
<keyword evidence="4 7" id="KW-0067">ATP-binding</keyword>
<dbReference type="GO" id="GO:0016301">
    <property type="term" value="F:kinase activity"/>
    <property type="evidence" value="ECO:0007669"/>
    <property type="project" value="UniProtKB-KW"/>
</dbReference>
<dbReference type="Pfam" id="PF02518">
    <property type="entry name" value="HATPase_c"/>
    <property type="match status" value="1"/>
</dbReference>
<dbReference type="GO" id="GO:0005524">
    <property type="term" value="F:ATP binding"/>
    <property type="evidence" value="ECO:0007669"/>
    <property type="project" value="UniProtKB-KW"/>
</dbReference>
<feature type="domain" description="Histidine kinase" evidence="6">
    <location>
        <begin position="1"/>
        <end position="96"/>
    </location>
</feature>
<organism evidence="7 8">
    <name type="scientific">Cohnella rhizosphaerae</name>
    <dbReference type="NCBI Taxonomy" id="1457232"/>
    <lineage>
        <taxon>Bacteria</taxon>
        <taxon>Bacillati</taxon>
        <taxon>Bacillota</taxon>
        <taxon>Bacilli</taxon>
        <taxon>Bacillales</taxon>
        <taxon>Paenibacillaceae</taxon>
        <taxon>Cohnella</taxon>
    </lineage>
</organism>
<sequence length="98" mass="10971">MKNRNGGTITITAEENNNEIVWTLSDNGEGMSEAKLQEVRESLVHGRSEPASEKKGIGLYNTNRRIQLHFGDRHGIVIHSEQQAGTELKFTIPKVQQT</sequence>
<dbReference type="Proteomes" id="UP001153404">
    <property type="component" value="Unassembled WGS sequence"/>
</dbReference>
<dbReference type="SUPFAM" id="SSF55874">
    <property type="entry name" value="ATPase domain of HSP90 chaperone/DNA topoisomerase II/histidine kinase"/>
    <property type="match status" value="1"/>
</dbReference>
<dbReference type="InterPro" id="IPR003594">
    <property type="entry name" value="HATPase_dom"/>
</dbReference>
<dbReference type="PROSITE" id="PS50109">
    <property type="entry name" value="HIS_KIN"/>
    <property type="match status" value="1"/>
</dbReference>
<evidence type="ECO:0000313" key="8">
    <source>
        <dbReference type="Proteomes" id="UP001153404"/>
    </source>
</evidence>
<keyword evidence="1" id="KW-0808">Transferase</keyword>
<keyword evidence="5" id="KW-0902">Two-component regulatory system</keyword>
<evidence type="ECO:0000256" key="4">
    <source>
        <dbReference type="ARBA" id="ARBA00022840"/>
    </source>
</evidence>
<evidence type="ECO:0000256" key="1">
    <source>
        <dbReference type="ARBA" id="ARBA00022679"/>
    </source>
</evidence>
<evidence type="ECO:0000256" key="3">
    <source>
        <dbReference type="ARBA" id="ARBA00022777"/>
    </source>
</evidence>
<evidence type="ECO:0000313" key="7">
    <source>
        <dbReference type="EMBL" id="MDG0812742.1"/>
    </source>
</evidence>
<dbReference type="EMBL" id="JAPDIA010000008">
    <property type="protein sequence ID" value="MDG0812742.1"/>
    <property type="molecule type" value="Genomic_DNA"/>
</dbReference>
<proteinExistence type="predicted"/>
<comment type="caution">
    <text evidence="7">The sequence shown here is derived from an EMBL/GenBank/DDBJ whole genome shotgun (WGS) entry which is preliminary data.</text>
</comment>
<dbReference type="PANTHER" id="PTHR34220">
    <property type="entry name" value="SENSOR HISTIDINE KINASE YPDA"/>
    <property type="match status" value="1"/>
</dbReference>
<evidence type="ECO:0000256" key="2">
    <source>
        <dbReference type="ARBA" id="ARBA00022741"/>
    </source>
</evidence>
<keyword evidence="8" id="KW-1185">Reference proteome</keyword>
<protein>
    <submittedName>
        <fullName evidence="7">ATP-binding protein</fullName>
    </submittedName>
</protein>